<comment type="subunit">
    <text evidence="8">Component of the oligosaccharyltransferase (OST) complex.</text>
</comment>
<dbReference type="UniPathway" id="UPA00378"/>
<comment type="similarity">
    <text evidence="3 8">Belongs to the DAD/OST2 family.</text>
</comment>
<dbReference type="OrthoDB" id="445566at2759"/>
<keyword evidence="5 8" id="KW-0256">Endoplasmic reticulum</keyword>
<keyword evidence="7 8" id="KW-0472">Membrane</keyword>
<keyword evidence="13" id="KW-1185">Reference proteome</keyword>
<dbReference type="PANTHER" id="PTHR10705:SF0">
    <property type="entry name" value="DOLICHYL-DIPHOSPHOOLIGOSACCHARIDE--PROTEIN GLYCOSYLTRANSFERASE SUBUNIT DAD1"/>
    <property type="match status" value="1"/>
</dbReference>
<name>A0A1L0DMB5_9ASCO</name>
<dbReference type="EMBL" id="LT635768">
    <property type="protein sequence ID" value="SGZ57724.1"/>
    <property type="molecule type" value="Genomic_DNA"/>
</dbReference>
<proteinExistence type="inferred from homology"/>
<reference evidence="12 13" key="1">
    <citation type="submission" date="2016-10" db="EMBL/GenBank/DDBJ databases">
        <authorList>
            <person name="de Groot N.N."/>
        </authorList>
    </citation>
    <scope>NUCLEOTIDE SEQUENCE [LARGE SCALE GENOMIC DNA]</scope>
    <source>
        <strain evidence="10 13">CBS 141442</strain>
        <strain evidence="11 12">PYCC 4715</strain>
    </source>
</reference>
<dbReference type="AlphaFoldDB" id="A0A1L0DMB5"/>
<gene>
    <name evidence="11" type="ORF">SAMEA4029009_CIC11G00000005870</name>
    <name evidence="10" type="ORF">SAMEA4029010_CIC11G00000000351</name>
</gene>
<accession>A0A1L0DMB5</accession>
<dbReference type="InterPro" id="IPR003038">
    <property type="entry name" value="DAD/Ost2"/>
</dbReference>
<keyword evidence="6 8" id="KW-1133">Transmembrane helix</keyword>
<sequence>MAKKDAAIKKAAAAAQAAVNSKAATSTKDAETPKKTTKSRSPLTLTINEVVAAVNSTYDDYIKTLTPRLKLIDTFLVFLVALGVLQFVYVLLIGNFPFNAFLGGFISCVGQFVLTVSLRLQYGAIETKKESDSDKLQVSPERAFGDYIFASLVLHFIVYHFIN</sequence>
<keyword evidence="4 8" id="KW-0812">Transmembrane</keyword>
<dbReference type="EMBL" id="LT635761">
    <property type="protein sequence ID" value="SGZ56694.1"/>
    <property type="molecule type" value="Genomic_DNA"/>
</dbReference>
<dbReference type="GO" id="GO:0006487">
    <property type="term" value="P:protein N-linked glycosylation"/>
    <property type="evidence" value="ECO:0007669"/>
    <property type="project" value="TreeGrafter"/>
</dbReference>
<dbReference type="PANTHER" id="PTHR10705">
    <property type="entry name" value="DOLICHYL-DIPHOSPHOOLIGOSACCHARIDE--PROTEIN GLYCOSYLTRANSFERASE SUBUNIT DAD1"/>
    <property type="match status" value="1"/>
</dbReference>
<dbReference type="Proteomes" id="UP000182334">
    <property type="component" value="Chromosome VI"/>
</dbReference>
<dbReference type="GO" id="GO:0008250">
    <property type="term" value="C:oligosaccharyltransferase complex"/>
    <property type="evidence" value="ECO:0007669"/>
    <property type="project" value="InterPro"/>
</dbReference>
<feature type="transmembrane region" description="Helical" evidence="8">
    <location>
        <begin position="143"/>
        <end position="162"/>
    </location>
</feature>
<comment type="pathway">
    <text evidence="2 8">Protein modification; protein glycosylation.</text>
</comment>
<evidence type="ECO:0000256" key="9">
    <source>
        <dbReference type="SAM" id="MobiDB-lite"/>
    </source>
</evidence>
<comment type="subcellular location">
    <subcellularLocation>
        <location evidence="1 8">Endoplasmic reticulum membrane</location>
        <topology evidence="1 8">Multi-pass membrane protein</topology>
    </subcellularLocation>
</comment>
<evidence type="ECO:0000256" key="7">
    <source>
        <dbReference type="ARBA" id="ARBA00023136"/>
    </source>
</evidence>
<evidence type="ECO:0000256" key="5">
    <source>
        <dbReference type="ARBA" id="ARBA00022824"/>
    </source>
</evidence>
<feature type="transmembrane region" description="Helical" evidence="8">
    <location>
        <begin position="71"/>
        <end position="94"/>
    </location>
</feature>
<dbReference type="Pfam" id="PF02109">
    <property type="entry name" value="DAD"/>
    <property type="match status" value="1"/>
</dbReference>
<feature type="transmembrane region" description="Helical" evidence="8">
    <location>
        <begin position="100"/>
        <end position="122"/>
    </location>
</feature>
<feature type="region of interest" description="Disordered" evidence="9">
    <location>
        <begin position="17"/>
        <end position="40"/>
    </location>
</feature>
<evidence type="ECO:0000256" key="3">
    <source>
        <dbReference type="ARBA" id="ARBA00009386"/>
    </source>
</evidence>
<evidence type="ECO:0000313" key="13">
    <source>
        <dbReference type="Proteomes" id="UP000182334"/>
    </source>
</evidence>
<evidence type="ECO:0000256" key="8">
    <source>
        <dbReference type="RuleBase" id="RU361136"/>
    </source>
</evidence>
<dbReference type="PIRSF" id="PIRSF005588">
    <property type="entry name" value="DAD"/>
    <property type="match status" value="1"/>
</dbReference>
<protein>
    <recommendedName>
        <fullName evidence="8">Dolichyl-diphosphooligosaccharide--protein glycosyltransferase subunit OST2</fullName>
        <shortName evidence="8">Oligosaccharyl transferase subunit OST2</shortName>
    </recommendedName>
</protein>
<comment type="function">
    <text evidence="8">Subunit of the oligosaccharyl transferase (OST) complex that catalyzes the initial transfer of a defined glycan (Glc(3)Man(9)GlcNAc(2) in eukaryotes) from the lipid carrier dolichol-pyrophosphate to an asparagine residue within an Asn-X-Ser/Thr consensus motif in nascent polypeptide chains, the first step in protein N-glycosylation. N-glycosylation occurs cotranslationally and the complex associates with the Sec61 complex at the channel-forming translocon complex that mediates protein translocation across the endoplasmic reticulum (ER). All subunits are required for a maximal enzyme activity.</text>
</comment>
<evidence type="ECO:0000256" key="6">
    <source>
        <dbReference type="ARBA" id="ARBA00022989"/>
    </source>
</evidence>
<evidence type="ECO:0000256" key="1">
    <source>
        <dbReference type="ARBA" id="ARBA00004477"/>
    </source>
</evidence>
<dbReference type="STRING" id="45354.A0A1L0DMB5"/>
<evidence type="ECO:0000256" key="4">
    <source>
        <dbReference type="ARBA" id="ARBA00022692"/>
    </source>
</evidence>
<evidence type="ECO:0000256" key="2">
    <source>
        <dbReference type="ARBA" id="ARBA00004922"/>
    </source>
</evidence>
<evidence type="ECO:0000313" key="11">
    <source>
        <dbReference type="EMBL" id="SGZ57724.1"/>
    </source>
</evidence>
<organism evidence="11 12">
    <name type="scientific">Sungouiella intermedia</name>
    <dbReference type="NCBI Taxonomy" id="45354"/>
    <lineage>
        <taxon>Eukaryota</taxon>
        <taxon>Fungi</taxon>
        <taxon>Dikarya</taxon>
        <taxon>Ascomycota</taxon>
        <taxon>Saccharomycotina</taxon>
        <taxon>Pichiomycetes</taxon>
        <taxon>Metschnikowiaceae</taxon>
        <taxon>Sungouiella</taxon>
    </lineage>
</organism>
<dbReference type="Proteomes" id="UP000182259">
    <property type="component" value="Chromosome V"/>
</dbReference>
<evidence type="ECO:0000313" key="12">
    <source>
        <dbReference type="Proteomes" id="UP000182259"/>
    </source>
</evidence>
<evidence type="ECO:0000313" key="10">
    <source>
        <dbReference type="EMBL" id="SGZ56694.1"/>
    </source>
</evidence>